<organism evidence="2 3">
    <name type="scientific">Penicillium chermesinum</name>
    <dbReference type="NCBI Taxonomy" id="63820"/>
    <lineage>
        <taxon>Eukaryota</taxon>
        <taxon>Fungi</taxon>
        <taxon>Dikarya</taxon>
        <taxon>Ascomycota</taxon>
        <taxon>Pezizomycotina</taxon>
        <taxon>Eurotiomycetes</taxon>
        <taxon>Eurotiomycetidae</taxon>
        <taxon>Eurotiales</taxon>
        <taxon>Aspergillaceae</taxon>
        <taxon>Penicillium</taxon>
    </lineage>
</organism>
<keyword evidence="3" id="KW-1185">Reference proteome</keyword>
<feature type="region of interest" description="Disordered" evidence="1">
    <location>
        <begin position="1"/>
        <end position="84"/>
    </location>
</feature>
<accession>A0A9W9TPG5</accession>
<gene>
    <name evidence="2" type="ORF">N7468_005210</name>
</gene>
<feature type="compositionally biased region" description="Low complexity" evidence="1">
    <location>
        <begin position="257"/>
        <end position="267"/>
    </location>
</feature>
<dbReference type="OrthoDB" id="5420391at2759"/>
<evidence type="ECO:0000313" key="3">
    <source>
        <dbReference type="Proteomes" id="UP001150941"/>
    </source>
</evidence>
<protein>
    <recommendedName>
        <fullName evidence="4">Serine/threonine-protein kinase ppk6</fullName>
    </recommendedName>
</protein>
<reference evidence="2" key="1">
    <citation type="submission" date="2022-11" db="EMBL/GenBank/DDBJ databases">
        <authorList>
            <person name="Petersen C."/>
        </authorList>
    </citation>
    <scope>NUCLEOTIDE SEQUENCE</scope>
    <source>
        <strain evidence="2">IBT 19713</strain>
    </source>
</reference>
<dbReference type="EMBL" id="JAPQKS010000004">
    <property type="protein sequence ID" value="KAJ5232254.1"/>
    <property type="molecule type" value="Genomic_DNA"/>
</dbReference>
<evidence type="ECO:0008006" key="4">
    <source>
        <dbReference type="Google" id="ProtNLM"/>
    </source>
</evidence>
<dbReference type="PANTHER" id="PTHR42084:SF1">
    <property type="entry name" value="SERINE_THREONINE-PROTEIN KINASE PPK6"/>
    <property type="match status" value="1"/>
</dbReference>
<dbReference type="GeneID" id="83201810"/>
<dbReference type="AlphaFoldDB" id="A0A9W9TPG5"/>
<sequence length="485" mass="52444">MSADLLAEFGQGSAAPQTHAGQPRIKPPQTLLIDDFDQPSYESPNESAGPSHGWLRTSAPKVPATQAIPPAPQQPPGFEFFNLPRQDNSDVLFDAAVDEPAGDDEDDWGDFEGPQSTQVAEPAPSVSVSKTQHAPIIQTSATIDLLDSLSIADPPAKPTAKQLPSQTTERQHPTPAGKSQSDPGWDDNPDDDWGDFTDGPSIEPVSTQRTPKSTPKPEPKPTSEIGTISPTDQAQHHQHSSPSPPPKISSKPKTKTKSVSESTTPSPNIFTSRTTVKSPENVRPTNIPPPSVLLDLLTTSLTNLQKEATRAKQPSASPALKSTTAAAISTTLSTCARIIAGRQLRWKRDSFLAQSMRIGPAQGRGMKLNTLNKHEDVKEAQDAVVVLELWRERAPLFSSIMQGAGLKPVPVVADPGALKVVTARAEQGAIKASHGCALCALRRDERVLRVDEEVNDSFGEWWTEHWGHTACRGFWEENKHLLSQR</sequence>
<feature type="compositionally biased region" description="Polar residues" evidence="1">
    <location>
        <begin position="268"/>
        <end position="278"/>
    </location>
</feature>
<dbReference type="RefSeq" id="XP_058330247.1">
    <property type="nucleotide sequence ID" value="XM_058474507.1"/>
</dbReference>
<feature type="compositionally biased region" description="Acidic residues" evidence="1">
    <location>
        <begin position="96"/>
        <end position="110"/>
    </location>
</feature>
<evidence type="ECO:0000313" key="2">
    <source>
        <dbReference type="EMBL" id="KAJ5232254.1"/>
    </source>
</evidence>
<feature type="compositionally biased region" description="Acidic residues" evidence="1">
    <location>
        <begin position="184"/>
        <end position="195"/>
    </location>
</feature>
<dbReference type="PANTHER" id="PTHR42084">
    <property type="entry name" value="YALI0E26631P"/>
    <property type="match status" value="1"/>
</dbReference>
<reference evidence="2" key="2">
    <citation type="journal article" date="2023" name="IMA Fungus">
        <title>Comparative genomic study of the Penicillium genus elucidates a diverse pangenome and 15 lateral gene transfer events.</title>
        <authorList>
            <person name="Petersen C."/>
            <person name="Sorensen T."/>
            <person name="Nielsen M.R."/>
            <person name="Sondergaard T.E."/>
            <person name="Sorensen J.L."/>
            <person name="Fitzpatrick D.A."/>
            <person name="Frisvad J.C."/>
            <person name="Nielsen K.L."/>
        </authorList>
    </citation>
    <scope>NUCLEOTIDE SEQUENCE</scope>
    <source>
        <strain evidence="2">IBT 19713</strain>
    </source>
</reference>
<feature type="region of interest" description="Disordered" evidence="1">
    <location>
        <begin position="96"/>
        <end position="133"/>
    </location>
</feature>
<dbReference type="Proteomes" id="UP001150941">
    <property type="component" value="Unassembled WGS sequence"/>
</dbReference>
<feature type="region of interest" description="Disordered" evidence="1">
    <location>
        <begin position="148"/>
        <end position="290"/>
    </location>
</feature>
<comment type="caution">
    <text evidence="2">The sequence shown here is derived from an EMBL/GenBank/DDBJ whole genome shotgun (WGS) entry which is preliminary data.</text>
</comment>
<name>A0A9W9TPG5_9EURO</name>
<proteinExistence type="predicted"/>
<evidence type="ECO:0000256" key="1">
    <source>
        <dbReference type="SAM" id="MobiDB-lite"/>
    </source>
</evidence>